<evidence type="ECO:0008006" key="4">
    <source>
        <dbReference type="Google" id="ProtNLM"/>
    </source>
</evidence>
<dbReference type="Gene3D" id="3.40.1000.10">
    <property type="entry name" value="Mog1/PsbP, alpha/beta/alpha sandwich"/>
    <property type="match status" value="1"/>
</dbReference>
<keyword evidence="1" id="KW-0732">Signal</keyword>
<keyword evidence="2" id="KW-0614">Plasmid</keyword>
<dbReference type="RefSeq" id="WP_270129433.1">
    <property type="nucleotide sequence ID" value="NZ_CP115397.1"/>
</dbReference>
<sequence length="182" mass="20388">MKPLVKSLLNSLFALLTLLLPLGVQAQSEPEIHYETVRSPQYQLQYQVPAGWDQVRQTNDTTVALLHVSPDRNLMLYIGQLRGAAAHMTPDQALYHLAEQFGVPVNKQFSTTYNGIQFLETTGTGTRDGQLLRYDALAARHQGHVLLICASGTPDAFRNHEPLLHHILHSLSPYKVRRATAR</sequence>
<gene>
    <name evidence="2" type="ORF">O9Z63_21000</name>
</gene>
<accession>A0ABY7PVA8</accession>
<evidence type="ECO:0000313" key="2">
    <source>
        <dbReference type="EMBL" id="WBO86763.1"/>
    </source>
</evidence>
<organism evidence="2 3">
    <name type="scientific">Hymenobacter yonginensis</name>
    <dbReference type="NCBI Taxonomy" id="748197"/>
    <lineage>
        <taxon>Bacteria</taxon>
        <taxon>Pseudomonadati</taxon>
        <taxon>Bacteroidota</taxon>
        <taxon>Cytophagia</taxon>
        <taxon>Cytophagales</taxon>
        <taxon>Hymenobacteraceae</taxon>
        <taxon>Hymenobacter</taxon>
    </lineage>
</organism>
<protein>
    <recommendedName>
        <fullName evidence="4">PsbP C-terminal domain-containing protein</fullName>
    </recommendedName>
</protein>
<evidence type="ECO:0000256" key="1">
    <source>
        <dbReference type="SAM" id="SignalP"/>
    </source>
</evidence>
<evidence type="ECO:0000313" key="3">
    <source>
        <dbReference type="Proteomes" id="UP001211872"/>
    </source>
</evidence>
<keyword evidence="3" id="KW-1185">Reference proteome</keyword>
<proteinExistence type="predicted"/>
<dbReference type="Proteomes" id="UP001211872">
    <property type="component" value="Plasmid unnamed2"/>
</dbReference>
<feature type="chain" id="PRO_5045190115" description="PsbP C-terminal domain-containing protein" evidence="1">
    <location>
        <begin position="27"/>
        <end position="182"/>
    </location>
</feature>
<reference evidence="2 3" key="1">
    <citation type="journal article" date="2011" name="Int. J. Syst. Evol. Microbiol.">
        <title>Hymenobacter yonginensis sp. nov., isolated from a mesotrophic artificial lake.</title>
        <authorList>
            <person name="Joung Y."/>
            <person name="Cho S.H."/>
            <person name="Kim H."/>
            <person name="Kim S.B."/>
            <person name="Joh K."/>
        </authorList>
    </citation>
    <scope>NUCLEOTIDE SEQUENCE [LARGE SCALE GENOMIC DNA]</scope>
    <source>
        <strain evidence="2 3">KCTC 22745</strain>
    </source>
</reference>
<dbReference type="EMBL" id="CP115397">
    <property type="protein sequence ID" value="WBO86763.1"/>
    <property type="molecule type" value="Genomic_DNA"/>
</dbReference>
<geneLocation type="plasmid" evidence="2 3">
    <name>unnamed2</name>
</geneLocation>
<feature type="signal peptide" evidence="1">
    <location>
        <begin position="1"/>
        <end position="26"/>
    </location>
</feature>
<name>A0ABY7PVA8_9BACT</name>